<dbReference type="GO" id="GO:0006270">
    <property type="term" value="P:DNA replication initiation"/>
    <property type="evidence" value="ECO:0007669"/>
    <property type="project" value="TreeGrafter"/>
</dbReference>
<keyword evidence="5" id="KW-0539">Nucleus</keyword>
<dbReference type="CDD" id="cd11583">
    <property type="entry name" value="Orc6_mid"/>
    <property type="match status" value="1"/>
</dbReference>
<dbReference type="PANTHER" id="PTHR13394:SF0">
    <property type="entry name" value="ORIGIN RECOGNITION COMPLEX SUBUNIT 6"/>
    <property type="match status" value="1"/>
</dbReference>
<dbReference type="PANTHER" id="PTHR13394">
    <property type="entry name" value="ORIGIN RECOGNITION COMPLEX SUBUNIT 6"/>
    <property type="match status" value="1"/>
</dbReference>
<sequence>MALATSLQTLCFRLGIKTTCISKAMEFHELLKAHASSLTALRLQGSCKLVICLDLAARNAGIIPTMSDVVRMSGMSKKGYMEAHKVVTALLGVEERTSLRALAVQFGCPRVVPQAADILQRYTKDQCSDVDFGSPMFLCATLLVAARDENIKIDSNKLRERSGTKKATFDRLLAELQKYTIGNRNTEKRKSITRKRPGLMDAIDAQIQEDDQAAKRAKHDEKNESIKEGKEHDKKTDYEEWKKKILDKASCNKLS</sequence>
<evidence type="ECO:0000256" key="3">
    <source>
        <dbReference type="ARBA" id="ARBA00022705"/>
    </source>
</evidence>
<evidence type="ECO:0000256" key="6">
    <source>
        <dbReference type="SAM" id="MobiDB-lite"/>
    </source>
</evidence>
<evidence type="ECO:0000256" key="4">
    <source>
        <dbReference type="ARBA" id="ARBA00023125"/>
    </source>
</evidence>
<reference evidence="9" key="1">
    <citation type="journal article" date="2023" name="G3 (Bethesda)">
        <title>A reference genome for the long-term kleptoplast-retaining sea slug Elysia crispata morphotype clarki.</title>
        <authorList>
            <person name="Eastman K.E."/>
            <person name="Pendleton A.L."/>
            <person name="Shaikh M.A."/>
            <person name="Suttiyut T."/>
            <person name="Ogas R."/>
            <person name="Tomko P."/>
            <person name="Gavelis G."/>
            <person name="Widhalm J.R."/>
            <person name="Wisecaver J.H."/>
        </authorList>
    </citation>
    <scope>NUCLEOTIDE SEQUENCE</scope>
    <source>
        <strain evidence="9">ECLA1</strain>
    </source>
</reference>
<evidence type="ECO:0000259" key="8">
    <source>
        <dbReference type="Pfam" id="PF21913"/>
    </source>
</evidence>
<name>A0AAE0YYF1_9GAST</name>
<comment type="similarity">
    <text evidence="2">Belongs to the ORC6 family.</text>
</comment>
<evidence type="ECO:0000313" key="10">
    <source>
        <dbReference type="Proteomes" id="UP001283361"/>
    </source>
</evidence>
<evidence type="ECO:0000256" key="1">
    <source>
        <dbReference type="ARBA" id="ARBA00004123"/>
    </source>
</evidence>
<dbReference type="InterPro" id="IPR054113">
    <property type="entry name" value="ORC6_cyclin-like_2nd"/>
</dbReference>
<dbReference type="InterPro" id="IPR020529">
    <property type="entry name" value="ORC6_met/pln"/>
</dbReference>
<feature type="domain" description="ORC6 first cyclin-like" evidence="7">
    <location>
        <begin position="18"/>
        <end position="92"/>
    </location>
</feature>
<dbReference type="EMBL" id="JAWDGP010005269">
    <property type="protein sequence ID" value="KAK3758532.1"/>
    <property type="molecule type" value="Genomic_DNA"/>
</dbReference>
<evidence type="ECO:0008006" key="11">
    <source>
        <dbReference type="Google" id="ProtNLM"/>
    </source>
</evidence>
<keyword evidence="3" id="KW-0235">DNA replication</keyword>
<protein>
    <recommendedName>
        <fullName evidence="11">Origin recognition complex subunit 6</fullName>
    </recommendedName>
</protein>
<dbReference type="Pfam" id="PF21913">
    <property type="entry name" value="ORC6_2nd"/>
    <property type="match status" value="1"/>
</dbReference>
<comment type="subcellular location">
    <subcellularLocation>
        <location evidence="1">Nucleus</location>
    </subcellularLocation>
</comment>
<dbReference type="Gene3D" id="1.10.472.10">
    <property type="entry name" value="Cyclin-like"/>
    <property type="match status" value="1"/>
</dbReference>
<evidence type="ECO:0000259" key="7">
    <source>
        <dbReference type="Pfam" id="PF05460"/>
    </source>
</evidence>
<feature type="region of interest" description="Disordered" evidence="6">
    <location>
        <begin position="210"/>
        <end position="238"/>
    </location>
</feature>
<organism evidence="9 10">
    <name type="scientific">Elysia crispata</name>
    <name type="common">lettuce slug</name>
    <dbReference type="NCBI Taxonomy" id="231223"/>
    <lineage>
        <taxon>Eukaryota</taxon>
        <taxon>Metazoa</taxon>
        <taxon>Spiralia</taxon>
        <taxon>Lophotrochozoa</taxon>
        <taxon>Mollusca</taxon>
        <taxon>Gastropoda</taxon>
        <taxon>Heterobranchia</taxon>
        <taxon>Euthyneura</taxon>
        <taxon>Panpulmonata</taxon>
        <taxon>Sacoglossa</taxon>
        <taxon>Placobranchoidea</taxon>
        <taxon>Plakobranchidae</taxon>
        <taxon>Elysia</taxon>
    </lineage>
</organism>
<comment type="caution">
    <text evidence="9">The sequence shown here is derived from an EMBL/GenBank/DDBJ whole genome shotgun (WGS) entry which is preliminary data.</text>
</comment>
<dbReference type="AlphaFoldDB" id="A0AAE0YYF1"/>
<evidence type="ECO:0000313" key="9">
    <source>
        <dbReference type="EMBL" id="KAK3758532.1"/>
    </source>
</evidence>
<keyword evidence="4" id="KW-0238">DNA-binding</keyword>
<evidence type="ECO:0000256" key="5">
    <source>
        <dbReference type="ARBA" id="ARBA00023242"/>
    </source>
</evidence>
<keyword evidence="10" id="KW-1185">Reference proteome</keyword>
<evidence type="ECO:0000256" key="2">
    <source>
        <dbReference type="ARBA" id="ARBA00010840"/>
    </source>
</evidence>
<feature type="domain" description="ORC6 second cyclin-like" evidence="8">
    <location>
        <begin position="98"/>
        <end position="179"/>
    </location>
</feature>
<proteinExistence type="inferred from homology"/>
<dbReference type="InterPro" id="IPR008721">
    <property type="entry name" value="ORC6_cyclin_first"/>
</dbReference>
<dbReference type="Pfam" id="PF05460">
    <property type="entry name" value="ORC6"/>
    <property type="match status" value="1"/>
</dbReference>
<dbReference type="GO" id="GO:0005664">
    <property type="term" value="C:nuclear origin of replication recognition complex"/>
    <property type="evidence" value="ECO:0007669"/>
    <property type="project" value="InterPro"/>
</dbReference>
<gene>
    <name evidence="9" type="ORF">RRG08_058800</name>
</gene>
<accession>A0AAE0YYF1</accession>
<dbReference type="GO" id="GO:0003677">
    <property type="term" value="F:DNA binding"/>
    <property type="evidence" value="ECO:0007669"/>
    <property type="project" value="UniProtKB-KW"/>
</dbReference>
<feature type="compositionally biased region" description="Basic and acidic residues" evidence="6">
    <location>
        <begin position="212"/>
        <end position="238"/>
    </location>
</feature>
<dbReference type="Proteomes" id="UP001283361">
    <property type="component" value="Unassembled WGS sequence"/>
</dbReference>